<organism evidence="2 3">
    <name type="scientific">Stylosanthes scabra</name>
    <dbReference type="NCBI Taxonomy" id="79078"/>
    <lineage>
        <taxon>Eukaryota</taxon>
        <taxon>Viridiplantae</taxon>
        <taxon>Streptophyta</taxon>
        <taxon>Embryophyta</taxon>
        <taxon>Tracheophyta</taxon>
        <taxon>Spermatophyta</taxon>
        <taxon>Magnoliopsida</taxon>
        <taxon>eudicotyledons</taxon>
        <taxon>Gunneridae</taxon>
        <taxon>Pentapetalae</taxon>
        <taxon>rosids</taxon>
        <taxon>fabids</taxon>
        <taxon>Fabales</taxon>
        <taxon>Fabaceae</taxon>
        <taxon>Papilionoideae</taxon>
        <taxon>50 kb inversion clade</taxon>
        <taxon>dalbergioids sensu lato</taxon>
        <taxon>Dalbergieae</taxon>
        <taxon>Pterocarpus clade</taxon>
        <taxon>Stylosanthes</taxon>
    </lineage>
</organism>
<evidence type="ECO:0000313" key="3">
    <source>
        <dbReference type="Proteomes" id="UP001341840"/>
    </source>
</evidence>
<keyword evidence="3" id="KW-1185">Reference proteome</keyword>
<accession>A0ABU6TR12</accession>
<feature type="non-terminal residue" evidence="2">
    <location>
        <position position="1"/>
    </location>
</feature>
<protein>
    <submittedName>
        <fullName evidence="2">Uncharacterized protein</fullName>
    </submittedName>
</protein>
<reference evidence="2 3" key="1">
    <citation type="journal article" date="2023" name="Plants (Basel)">
        <title>Bridging the Gap: Combining Genomics and Transcriptomics Approaches to Understand Stylosanthes scabra, an Orphan Legume from the Brazilian Caatinga.</title>
        <authorList>
            <person name="Ferreira-Neto J.R.C."/>
            <person name="da Silva M.D."/>
            <person name="Binneck E."/>
            <person name="de Melo N.F."/>
            <person name="da Silva R.H."/>
            <person name="de Melo A.L.T.M."/>
            <person name="Pandolfi V."/>
            <person name="Bustamante F.O."/>
            <person name="Brasileiro-Vidal A.C."/>
            <person name="Benko-Iseppon A.M."/>
        </authorList>
    </citation>
    <scope>NUCLEOTIDE SEQUENCE [LARGE SCALE GENOMIC DNA]</scope>
    <source>
        <tissue evidence="2">Leaves</tissue>
    </source>
</reference>
<sequence length="61" mass="6983">QGKLEKLSTKARKSRLAKCHTWDKRDSLMMLPSLPRSRQGHVWSLDEVEAKRDPPNAHSSS</sequence>
<gene>
    <name evidence="2" type="ORF">PIB30_077662</name>
</gene>
<dbReference type="Proteomes" id="UP001341840">
    <property type="component" value="Unassembled WGS sequence"/>
</dbReference>
<name>A0ABU6TR12_9FABA</name>
<proteinExistence type="predicted"/>
<comment type="caution">
    <text evidence="2">The sequence shown here is derived from an EMBL/GenBank/DDBJ whole genome shotgun (WGS) entry which is preliminary data.</text>
</comment>
<dbReference type="EMBL" id="JASCZI010091672">
    <property type="protein sequence ID" value="MED6150959.1"/>
    <property type="molecule type" value="Genomic_DNA"/>
</dbReference>
<evidence type="ECO:0000256" key="1">
    <source>
        <dbReference type="SAM" id="MobiDB-lite"/>
    </source>
</evidence>
<feature type="region of interest" description="Disordered" evidence="1">
    <location>
        <begin position="37"/>
        <end position="61"/>
    </location>
</feature>
<evidence type="ECO:0000313" key="2">
    <source>
        <dbReference type="EMBL" id="MED6150959.1"/>
    </source>
</evidence>